<gene>
    <name evidence="1" type="ORF">CR105_23585</name>
</gene>
<proteinExistence type="predicted"/>
<dbReference type="Proteomes" id="UP000230390">
    <property type="component" value="Unassembled WGS sequence"/>
</dbReference>
<evidence type="ECO:0000313" key="2">
    <source>
        <dbReference type="Proteomes" id="UP000230390"/>
    </source>
</evidence>
<sequence length="117" mass="13106">MMASCEADEIFHLFCEGATDLVPEGGLGLFHARLTKLVTAARRLGLEATGEIFQFCVIALTTQESFYLNPILVGAWQKIRHKAISFSALVANWTDETWDTLSRGHHYPLEHTLESEL</sequence>
<name>A0A2G8T9B1_9BURK</name>
<reference evidence="1 2" key="1">
    <citation type="submission" date="2017-10" db="EMBL/GenBank/DDBJ databases">
        <title>Massilia psychrophilum sp. nov., a novel purple-pigmented bacterium isolated from Tianshan glacier, Xinjiang Municipality, China.</title>
        <authorList>
            <person name="Wang H."/>
        </authorList>
    </citation>
    <scope>NUCLEOTIDE SEQUENCE [LARGE SCALE GENOMIC DNA]</scope>
    <source>
        <strain evidence="1 2">JCM 30074</strain>
    </source>
</reference>
<evidence type="ECO:0000313" key="1">
    <source>
        <dbReference type="EMBL" id="PIL42592.1"/>
    </source>
</evidence>
<protein>
    <submittedName>
        <fullName evidence="1">Uncharacterized protein</fullName>
    </submittedName>
</protein>
<dbReference type="AlphaFoldDB" id="A0A2G8T9B1"/>
<accession>A0A2G8T9B1</accession>
<organism evidence="1 2">
    <name type="scientific">Massilia eurypsychrophila</name>
    <dbReference type="NCBI Taxonomy" id="1485217"/>
    <lineage>
        <taxon>Bacteria</taxon>
        <taxon>Pseudomonadati</taxon>
        <taxon>Pseudomonadota</taxon>
        <taxon>Betaproteobacteria</taxon>
        <taxon>Burkholderiales</taxon>
        <taxon>Oxalobacteraceae</taxon>
        <taxon>Telluria group</taxon>
        <taxon>Massilia</taxon>
    </lineage>
</organism>
<dbReference type="EMBL" id="PDOC01000024">
    <property type="protein sequence ID" value="PIL42592.1"/>
    <property type="molecule type" value="Genomic_DNA"/>
</dbReference>
<comment type="caution">
    <text evidence="1">The sequence shown here is derived from an EMBL/GenBank/DDBJ whole genome shotgun (WGS) entry which is preliminary data.</text>
</comment>
<keyword evidence="2" id="KW-1185">Reference proteome</keyword>